<dbReference type="HOGENOM" id="CLU_060300_0_0_9"/>
<feature type="signal peptide" evidence="2">
    <location>
        <begin position="1"/>
        <end position="23"/>
    </location>
</feature>
<evidence type="ECO:0000313" key="3">
    <source>
        <dbReference type="EMBL" id="AJQ29471.1"/>
    </source>
</evidence>
<accession>I8U4R7</accession>
<evidence type="ECO:0000313" key="4">
    <source>
        <dbReference type="Proteomes" id="UP000005361"/>
    </source>
</evidence>
<evidence type="ECO:0000256" key="1">
    <source>
        <dbReference type="SAM" id="Phobius"/>
    </source>
</evidence>
<evidence type="ECO:0008006" key="5">
    <source>
        <dbReference type="Google" id="ProtNLM"/>
    </source>
</evidence>
<dbReference type="KEGG" id="pft:JBW_04138"/>
<keyword evidence="1" id="KW-0812">Transmembrane</keyword>
<dbReference type="STRING" id="1192197.JBW_04138"/>
<dbReference type="RefSeq" id="WP_007953156.1">
    <property type="nucleotide sequence ID" value="NZ_CP010978.1"/>
</dbReference>
<reference evidence="4" key="2">
    <citation type="submission" date="2015-02" db="EMBL/GenBank/DDBJ databases">
        <title>Complete Genome Sequence of Pelosinus fermentans JBW45.</title>
        <authorList>
            <person name="De Leon K.B."/>
            <person name="Utturkar S.M."/>
            <person name="Camilleri L.B."/>
            <person name="Arkin A.P."/>
            <person name="Fields M.W."/>
            <person name="Brown S.D."/>
            <person name="Wall J.D."/>
        </authorList>
    </citation>
    <scope>NUCLEOTIDE SEQUENCE [LARGE SCALE GENOMIC DNA]</scope>
    <source>
        <strain evidence="4">JBW45</strain>
    </source>
</reference>
<reference evidence="3 4" key="1">
    <citation type="journal article" date="2015" name="Genome Announc.">
        <title>Complete Genome Sequence of Pelosinus fermentans JBW45, a Member of a Remarkably Competitive Group of Negativicutes in the Firmicutes Phylum.</title>
        <authorList>
            <person name="De Leon K.B."/>
            <person name="Utturkar S.M."/>
            <person name="Camilleri L.B."/>
            <person name="Elias D.A."/>
            <person name="Arkin A.P."/>
            <person name="Fields M.W."/>
            <person name="Brown S.D."/>
            <person name="Wall J.D."/>
        </authorList>
    </citation>
    <scope>NUCLEOTIDE SEQUENCE [LARGE SCALE GENOMIC DNA]</scope>
    <source>
        <strain evidence="3 4">JBW45</strain>
    </source>
</reference>
<keyword evidence="1" id="KW-1133">Transmembrane helix</keyword>
<dbReference type="Pfam" id="PF09935">
    <property type="entry name" value="DUF2167"/>
    <property type="match status" value="1"/>
</dbReference>
<proteinExistence type="predicted"/>
<protein>
    <recommendedName>
        <fullName evidence="5">DUF2167 domain-containing protein</fullName>
    </recommendedName>
</protein>
<feature type="transmembrane region" description="Helical" evidence="1">
    <location>
        <begin position="258"/>
        <end position="285"/>
    </location>
</feature>
<keyword evidence="1" id="KW-0472">Membrane</keyword>
<dbReference type="OrthoDB" id="196355at2"/>
<evidence type="ECO:0000256" key="2">
    <source>
        <dbReference type="SAM" id="SignalP"/>
    </source>
</evidence>
<dbReference type="Proteomes" id="UP000005361">
    <property type="component" value="Chromosome"/>
</dbReference>
<dbReference type="InterPro" id="IPR018682">
    <property type="entry name" value="DUF2167_membr"/>
</dbReference>
<sequence precursor="true">MRKYIGSIFIIICLLNFISVAGAAQNSNAQKEQEAAWEAALKVQIVGPAKISLLDQAQIEIPEHYAFVPQPEASRVMKSMGNGECPEMVGFIISDKENEDWIVTIDYTKSGYIKDDDAKAWDAEELLTSLKEGTKENNKERKEKGLSEMTVTGWVEKPQYDAARHYLVWSIELKTRGERERTINYNTYALGREGYLTLTLVTDLKNIGAEKSVAQNLLAATEFVPGKRYEEFNSVTDHIAEYGLAALITGVAAKKLGMLAMIAAFGAKFIKLIVIGVGALGVLVLKYFRKKKNEKDNETSGTMEE</sequence>
<gene>
    <name evidence="3" type="ORF">JBW_04138</name>
</gene>
<keyword evidence="2" id="KW-0732">Signal</keyword>
<name>I8U4R7_9FIRM</name>
<dbReference type="AlphaFoldDB" id="I8U4R7"/>
<organism evidence="3 4">
    <name type="scientific">Pelosinus fermentans JBW45</name>
    <dbReference type="NCBI Taxonomy" id="1192197"/>
    <lineage>
        <taxon>Bacteria</taxon>
        <taxon>Bacillati</taxon>
        <taxon>Bacillota</taxon>
        <taxon>Negativicutes</taxon>
        <taxon>Selenomonadales</taxon>
        <taxon>Sporomusaceae</taxon>
        <taxon>Pelosinus</taxon>
    </lineage>
</organism>
<dbReference type="EMBL" id="CP010978">
    <property type="protein sequence ID" value="AJQ29471.1"/>
    <property type="molecule type" value="Genomic_DNA"/>
</dbReference>
<feature type="chain" id="PRO_5003714737" description="DUF2167 domain-containing protein" evidence="2">
    <location>
        <begin position="24"/>
        <end position="305"/>
    </location>
</feature>